<organism evidence="2 3">
    <name type="scientific">Paenibacillus amylolyticus</name>
    <dbReference type="NCBI Taxonomy" id="1451"/>
    <lineage>
        <taxon>Bacteria</taxon>
        <taxon>Bacillati</taxon>
        <taxon>Bacillota</taxon>
        <taxon>Bacilli</taxon>
        <taxon>Bacillales</taxon>
        <taxon>Paenibacillaceae</taxon>
        <taxon>Paenibacillus</taxon>
    </lineage>
</organism>
<evidence type="ECO:0000313" key="3">
    <source>
        <dbReference type="Proteomes" id="UP001254832"/>
    </source>
</evidence>
<evidence type="ECO:0000313" key="2">
    <source>
        <dbReference type="EMBL" id="MDR6723638.1"/>
    </source>
</evidence>
<gene>
    <name evidence="2" type="ORF">J2W91_002100</name>
</gene>
<keyword evidence="1" id="KW-0812">Transmembrane</keyword>
<protein>
    <submittedName>
        <fullName evidence="2">Preprotein translocase subunit SecY</fullName>
    </submittedName>
</protein>
<proteinExistence type="predicted"/>
<comment type="caution">
    <text evidence="2">The sequence shown here is derived from an EMBL/GenBank/DDBJ whole genome shotgun (WGS) entry which is preliminary data.</text>
</comment>
<reference evidence="2" key="1">
    <citation type="submission" date="2023-07" db="EMBL/GenBank/DDBJ databases">
        <title>Sorghum-associated microbial communities from plants grown in Nebraska, USA.</title>
        <authorList>
            <person name="Schachtman D."/>
        </authorList>
    </citation>
    <scope>NUCLEOTIDE SEQUENCE</scope>
    <source>
        <strain evidence="2">BE80</strain>
    </source>
</reference>
<keyword evidence="1" id="KW-0472">Membrane</keyword>
<feature type="transmembrane region" description="Helical" evidence="1">
    <location>
        <begin position="7"/>
        <end position="26"/>
    </location>
</feature>
<sequence length="61" mass="6860">MYNKKSTITWIWIIALIIELVLMSGLNHRVHSMEEVVFHITLIVVTLVVGSVLVLSLGNKS</sequence>
<name>A0AAP5GZQ6_PAEAM</name>
<accession>A0AAP5GZQ6</accession>
<evidence type="ECO:0000256" key="1">
    <source>
        <dbReference type="SAM" id="Phobius"/>
    </source>
</evidence>
<dbReference type="Proteomes" id="UP001254832">
    <property type="component" value="Unassembled WGS sequence"/>
</dbReference>
<feature type="transmembrane region" description="Helical" evidence="1">
    <location>
        <begin position="38"/>
        <end position="58"/>
    </location>
</feature>
<dbReference type="EMBL" id="JAVDTR010000005">
    <property type="protein sequence ID" value="MDR6723638.1"/>
    <property type="molecule type" value="Genomic_DNA"/>
</dbReference>
<keyword evidence="1" id="KW-1133">Transmembrane helix</keyword>
<dbReference type="AlphaFoldDB" id="A0AAP5GZQ6"/>